<proteinExistence type="predicted"/>
<protein>
    <submittedName>
        <fullName evidence="2">Acyl dehydratase</fullName>
    </submittedName>
</protein>
<evidence type="ECO:0000313" key="2">
    <source>
        <dbReference type="EMBL" id="MET4683151.1"/>
    </source>
</evidence>
<feature type="domain" description="MaoC-like" evidence="1">
    <location>
        <begin position="18"/>
        <end position="123"/>
    </location>
</feature>
<dbReference type="CDD" id="cd03454">
    <property type="entry name" value="YdeM"/>
    <property type="match status" value="1"/>
</dbReference>
<gene>
    <name evidence="2" type="ORF">ABIE19_001060</name>
</gene>
<dbReference type="Gene3D" id="3.10.129.10">
    <property type="entry name" value="Hotdog Thioesterase"/>
    <property type="match status" value="1"/>
</dbReference>
<dbReference type="SUPFAM" id="SSF54637">
    <property type="entry name" value="Thioesterase/thiol ester dehydrase-isomerase"/>
    <property type="match status" value="1"/>
</dbReference>
<dbReference type="PANTHER" id="PTHR43664">
    <property type="entry name" value="MONOAMINE OXIDASE-RELATED"/>
    <property type="match status" value="1"/>
</dbReference>
<dbReference type="InterPro" id="IPR029069">
    <property type="entry name" value="HotDog_dom_sf"/>
</dbReference>
<sequence>MTDRYLDDLTVGESWTGEPFVMTEEEIVAFAIQFDPQPMHVDKAAAEAGRFGGLIASGWHVCSRVMRQFVDEAYFGQTPLLGMNVDALWWVRPVRPGDVLTVRREIMEIRPSKSQPDRGVVRTKTWVTNQDGDLAMSFENQMQLPRNAAARL</sequence>
<dbReference type="EMBL" id="JBEPTF010000001">
    <property type="protein sequence ID" value="MET4683151.1"/>
    <property type="molecule type" value="Genomic_DNA"/>
</dbReference>
<organism evidence="2 3">
    <name type="scientific">Brevundimonas faecalis</name>
    <dbReference type="NCBI Taxonomy" id="947378"/>
    <lineage>
        <taxon>Bacteria</taxon>
        <taxon>Pseudomonadati</taxon>
        <taxon>Pseudomonadota</taxon>
        <taxon>Alphaproteobacteria</taxon>
        <taxon>Caulobacterales</taxon>
        <taxon>Caulobacteraceae</taxon>
        <taxon>Brevundimonas</taxon>
    </lineage>
</organism>
<name>A0ABV2R999_9CAUL</name>
<dbReference type="PANTHER" id="PTHR43664:SF1">
    <property type="entry name" value="BETA-METHYLMALYL-COA DEHYDRATASE"/>
    <property type="match status" value="1"/>
</dbReference>
<comment type="caution">
    <text evidence="2">The sequence shown here is derived from an EMBL/GenBank/DDBJ whole genome shotgun (WGS) entry which is preliminary data.</text>
</comment>
<dbReference type="InterPro" id="IPR052342">
    <property type="entry name" value="MCH/BMMD"/>
</dbReference>
<evidence type="ECO:0000259" key="1">
    <source>
        <dbReference type="Pfam" id="PF01575"/>
    </source>
</evidence>
<dbReference type="InterPro" id="IPR002539">
    <property type="entry name" value="MaoC-like_dom"/>
</dbReference>
<accession>A0ABV2R999</accession>
<dbReference type="Pfam" id="PF01575">
    <property type="entry name" value="MaoC_dehydratas"/>
    <property type="match status" value="1"/>
</dbReference>
<dbReference type="Proteomes" id="UP001549313">
    <property type="component" value="Unassembled WGS sequence"/>
</dbReference>
<dbReference type="RefSeq" id="WP_354088084.1">
    <property type="nucleotide sequence ID" value="NZ_JBEPTF010000001.1"/>
</dbReference>
<keyword evidence="3" id="KW-1185">Reference proteome</keyword>
<reference evidence="2 3" key="1">
    <citation type="submission" date="2024-06" db="EMBL/GenBank/DDBJ databases">
        <title>Sorghum-associated microbial communities from plants grown in Nebraska, USA.</title>
        <authorList>
            <person name="Schachtman D."/>
        </authorList>
    </citation>
    <scope>NUCLEOTIDE SEQUENCE [LARGE SCALE GENOMIC DNA]</scope>
    <source>
        <strain evidence="2 3">2814</strain>
    </source>
</reference>
<evidence type="ECO:0000313" key="3">
    <source>
        <dbReference type="Proteomes" id="UP001549313"/>
    </source>
</evidence>